<dbReference type="CDD" id="cd17546">
    <property type="entry name" value="REC_hyHK_CKI1_RcsC-like"/>
    <property type="match status" value="1"/>
</dbReference>
<dbReference type="SUPFAM" id="SSF52172">
    <property type="entry name" value="CheY-like"/>
    <property type="match status" value="1"/>
</dbReference>
<keyword evidence="7" id="KW-1133">Transmembrane helix</keyword>
<dbReference type="InterPro" id="IPR008207">
    <property type="entry name" value="Sig_transdc_His_kin_Hpt_dom"/>
</dbReference>
<evidence type="ECO:0000259" key="12">
    <source>
        <dbReference type="PROSITE" id="PS50110"/>
    </source>
</evidence>
<evidence type="ECO:0000256" key="8">
    <source>
        <dbReference type="ARBA" id="ARBA00023012"/>
    </source>
</evidence>
<evidence type="ECO:0000256" key="9">
    <source>
        <dbReference type="ARBA" id="ARBA00023136"/>
    </source>
</evidence>
<dbReference type="PANTHER" id="PTHR45339">
    <property type="entry name" value="HYBRID SIGNAL TRANSDUCTION HISTIDINE KINASE J"/>
    <property type="match status" value="1"/>
</dbReference>
<evidence type="ECO:0000256" key="6">
    <source>
        <dbReference type="ARBA" id="ARBA00022840"/>
    </source>
</evidence>
<keyword evidence="15" id="KW-1185">Reference proteome</keyword>
<dbReference type="SMART" id="SM00448">
    <property type="entry name" value="REC"/>
    <property type="match status" value="1"/>
</dbReference>
<keyword evidence="4" id="KW-0812">Transmembrane</keyword>
<dbReference type="Gene3D" id="3.40.50.2300">
    <property type="match status" value="1"/>
</dbReference>
<dbReference type="Pfam" id="PF00072">
    <property type="entry name" value="Response_reg"/>
    <property type="match status" value="1"/>
</dbReference>
<evidence type="ECO:0000256" key="4">
    <source>
        <dbReference type="ARBA" id="ARBA00022692"/>
    </source>
</evidence>
<accession>A0ABV7L361</accession>
<keyword evidence="9" id="KW-0472">Membrane</keyword>
<dbReference type="Proteomes" id="UP001595528">
    <property type="component" value="Unassembled WGS sequence"/>
</dbReference>
<dbReference type="InterPro" id="IPR036641">
    <property type="entry name" value="HPT_dom_sf"/>
</dbReference>
<dbReference type="PROSITE" id="PS50894">
    <property type="entry name" value="HPT"/>
    <property type="match status" value="1"/>
</dbReference>
<evidence type="ECO:0000256" key="2">
    <source>
        <dbReference type="ARBA" id="ARBA00022475"/>
    </source>
</evidence>
<proteinExistence type="predicted"/>
<keyword evidence="8" id="KW-0902">Two-component regulatory system</keyword>
<evidence type="ECO:0000256" key="11">
    <source>
        <dbReference type="PROSITE-ProRule" id="PRU00169"/>
    </source>
</evidence>
<evidence type="ECO:0000313" key="14">
    <source>
        <dbReference type="EMBL" id="MFC3228722.1"/>
    </source>
</evidence>
<keyword evidence="2" id="KW-1003">Cell membrane</keyword>
<dbReference type="Pfam" id="PF01627">
    <property type="entry name" value="Hpt"/>
    <property type="match status" value="1"/>
</dbReference>
<dbReference type="PANTHER" id="PTHR45339:SF1">
    <property type="entry name" value="HYBRID SIGNAL TRANSDUCTION HISTIDINE KINASE J"/>
    <property type="match status" value="1"/>
</dbReference>
<feature type="domain" description="Response regulatory" evidence="12">
    <location>
        <begin position="7"/>
        <end position="124"/>
    </location>
</feature>
<dbReference type="InterPro" id="IPR011006">
    <property type="entry name" value="CheY-like_superfamily"/>
</dbReference>
<evidence type="ECO:0000256" key="5">
    <source>
        <dbReference type="ARBA" id="ARBA00022741"/>
    </source>
</evidence>
<comment type="subcellular location">
    <subcellularLocation>
        <location evidence="1">Cell membrane</location>
        <topology evidence="1">Multi-pass membrane protein</topology>
    </subcellularLocation>
</comment>
<feature type="domain" description="HPt" evidence="13">
    <location>
        <begin position="156"/>
        <end position="250"/>
    </location>
</feature>
<evidence type="ECO:0000256" key="1">
    <source>
        <dbReference type="ARBA" id="ARBA00004651"/>
    </source>
</evidence>
<keyword evidence="6" id="KW-0067">ATP-binding</keyword>
<dbReference type="SUPFAM" id="SSF47226">
    <property type="entry name" value="Histidine-containing phosphotransfer domain, HPT domain"/>
    <property type="match status" value="1"/>
</dbReference>
<dbReference type="InterPro" id="IPR001789">
    <property type="entry name" value="Sig_transdc_resp-reg_receiver"/>
</dbReference>
<keyword evidence="3 11" id="KW-0597">Phosphoprotein</keyword>
<feature type="modified residue" description="4-aspartylphosphate" evidence="11">
    <location>
        <position position="56"/>
    </location>
</feature>
<feature type="modified residue" description="Phosphohistidine" evidence="10">
    <location>
        <position position="195"/>
    </location>
</feature>
<reference evidence="15" key="1">
    <citation type="journal article" date="2019" name="Int. J. Syst. Evol. Microbiol.">
        <title>The Global Catalogue of Microorganisms (GCM) 10K type strain sequencing project: providing services to taxonomists for standard genome sequencing and annotation.</title>
        <authorList>
            <consortium name="The Broad Institute Genomics Platform"/>
            <consortium name="The Broad Institute Genome Sequencing Center for Infectious Disease"/>
            <person name="Wu L."/>
            <person name="Ma J."/>
        </authorList>
    </citation>
    <scope>NUCLEOTIDE SEQUENCE [LARGE SCALE GENOMIC DNA]</scope>
    <source>
        <strain evidence="15">KCTC 42964</strain>
    </source>
</reference>
<evidence type="ECO:0000256" key="7">
    <source>
        <dbReference type="ARBA" id="ARBA00022989"/>
    </source>
</evidence>
<keyword evidence="5" id="KW-0547">Nucleotide-binding</keyword>
<evidence type="ECO:0000259" key="13">
    <source>
        <dbReference type="PROSITE" id="PS50894"/>
    </source>
</evidence>
<dbReference type="RefSeq" id="WP_379902113.1">
    <property type="nucleotide sequence ID" value="NZ_JBHRTR010000028.1"/>
</dbReference>
<evidence type="ECO:0000256" key="10">
    <source>
        <dbReference type="PROSITE-ProRule" id="PRU00110"/>
    </source>
</evidence>
<dbReference type="Gene3D" id="1.20.120.160">
    <property type="entry name" value="HPT domain"/>
    <property type="match status" value="1"/>
</dbReference>
<evidence type="ECO:0000313" key="15">
    <source>
        <dbReference type="Proteomes" id="UP001595528"/>
    </source>
</evidence>
<comment type="caution">
    <text evidence="14">The sequence shown here is derived from an EMBL/GenBank/DDBJ whole genome shotgun (WGS) entry which is preliminary data.</text>
</comment>
<gene>
    <name evidence="14" type="ORF">ACFOGJ_15870</name>
</gene>
<evidence type="ECO:0000256" key="3">
    <source>
        <dbReference type="ARBA" id="ARBA00022553"/>
    </source>
</evidence>
<name>A0ABV7L361_9PROT</name>
<dbReference type="PROSITE" id="PS50110">
    <property type="entry name" value="RESPONSE_REGULATORY"/>
    <property type="match status" value="1"/>
</dbReference>
<protein>
    <submittedName>
        <fullName evidence="14">Response regulator</fullName>
    </submittedName>
</protein>
<dbReference type="EMBL" id="JBHRTR010000028">
    <property type="protein sequence ID" value="MFC3228722.1"/>
    <property type="molecule type" value="Genomic_DNA"/>
</dbReference>
<organism evidence="14 15">
    <name type="scientific">Marinibaculum pumilum</name>
    <dbReference type="NCBI Taxonomy" id="1766165"/>
    <lineage>
        <taxon>Bacteria</taxon>
        <taxon>Pseudomonadati</taxon>
        <taxon>Pseudomonadota</taxon>
        <taxon>Alphaproteobacteria</taxon>
        <taxon>Rhodospirillales</taxon>
        <taxon>Rhodospirillaceae</taxon>
        <taxon>Marinibaculum</taxon>
    </lineage>
</organism>
<sequence>MQAMPPRILVGDDNETFRTVTAALLRREGYDVDLADDGRAVVEAMAARDYDLVLLDVSMPGLNGLDTTREIRRLPPPRSGVPVLAVTAHAMPGDRERCLAAGMDDYLTKPILPKDLLAIVQRWMRRHPPGAGNAQAAGDDDPIDDFALTLLAEQTDPEILPSLVGTFVAEVRTRGPKIADALAAEDWQTLERQAHALKSASHSFGARYLARALEGIEAACAAGDTDRARLLAQTVPELADAAVEALMARY</sequence>